<organism evidence="2 3">
    <name type="scientific">Bordetella genomosp. 1</name>
    <dbReference type="NCBI Taxonomy" id="1395607"/>
    <lineage>
        <taxon>Bacteria</taxon>
        <taxon>Pseudomonadati</taxon>
        <taxon>Pseudomonadota</taxon>
        <taxon>Betaproteobacteria</taxon>
        <taxon>Burkholderiales</taxon>
        <taxon>Alcaligenaceae</taxon>
        <taxon>Bordetella</taxon>
    </lineage>
</organism>
<comment type="caution">
    <text evidence="2">The sequence shown here is derived from an EMBL/GenBank/DDBJ whole genome shotgun (WGS) entry which is preliminary data.</text>
</comment>
<name>A0A261RUT2_9BORD</name>
<dbReference type="RefSeq" id="WP_094828997.1">
    <property type="nucleotide sequence ID" value="NZ_NEVL01000007.1"/>
</dbReference>
<proteinExistence type="predicted"/>
<evidence type="ECO:0000259" key="1">
    <source>
        <dbReference type="Pfam" id="PF01243"/>
    </source>
</evidence>
<dbReference type="OrthoDB" id="9796486at2"/>
<dbReference type="SUPFAM" id="SSF50475">
    <property type="entry name" value="FMN-binding split barrel"/>
    <property type="match status" value="1"/>
</dbReference>
<feature type="domain" description="Pyridoxamine 5'-phosphate oxidase N-terminal" evidence="1">
    <location>
        <begin position="34"/>
        <end position="153"/>
    </location>
</feature>
<dbReference type="NCBIfam" id="TIGR04025">
    <property type="entry name" value="PPOX_FMN_DR2398"/>
    <property type="match status" value="1"/>
</dbReference>
<dbReference type="Pfam" id="PF01243">
    <property type="entry name" value="PNPOx_N"/>
    <property type="match status" value="1"/>
</dbReference>
<evidence type="ECO:0000313" key="2">
    <source>
        <dbReference type="EMBL" id="OZI28043.1"/>
    </source>
</evidence>
<dbReference type="InterPro" id="IPR012349">
    <property type="entry name" value="Split_barrel_FMN-bd"/>
</dbReference>
<gene>
    <name evidence="2" type="ORF">CEG14_24290</name>
</gene>
<accession>A0A261RUT2</accession>
<dbReference type="InterPro" id="IPR011576">
    <property type="entry name" value="Pyridox_Oxase_N"/>
</dbReference>
<dbReference type="PANTHER" id="PTHR42815">
    <property type="entry name" value="FAD-BINDING, PUTATIVE (AFU_ORTHOLOGUE AFUA_6G07600)-RELATED"/>
    <property type="match status" value="1"/>
</dbReference>
<dbReference type="Proteomes" id="UP000217005">
    <property type="component" value="Unassembled WGS sequence"/>
</dbReference>
<evidence type="ECO:0000313" key="3">
    <source>
        <dbReference type="Proteomes" id="UP000217005"/>
    </source>
</evidence>
<protein>
    <submittedName>
        <fullName evidence="2">Flavin-nucleotide-binding protein</fullName>
    </submittedName>
</protein>
<dbReference type="EMBL" id="NEVL01000007">
    <property type="protein sequence ID" value="OZI28043.1"/>
    <property type="molecule type" value="Genomic_DNA"/>
</dbReference>
<sequence length="207" mass="22787">MSHDPHRITDLDTLLALYGEPAQPSIAKEVDYVHPHYRAFIEAAPFVVLATRGAGGLDASPRGDPAGFVTVADDRTLLLPDRRGNNRVDSLRNVLEDPQVGLLFMIPGVNETLRVNGRAEISVDPALLARFDMDGKLPRSVLRVHVESVYFQCARAIVRSNLWDPARHLARTALPSNGQILADVTAGEIDGVKYDIEQPARMRATLY</sequence>
<dbReference type="Gene3D" id="2.30.110.10">
    <property type="entry name" value="Electron Transport, Fmn-binding Protein, Chain A"/>
    <property type="match status" value="1"/>
</dbReference>
<dbReference type="AlphaFoldDB" id="A0A261RUT2"/>
<dbReference type="InterPro" id="IPR024029">
    <property type="entry name" value="Pyridox_Oxase_FMN-dep"/>
</dbReference>
<reference evidence="2 3" key="1">
    <citation type="submission" date="2017-05" db="EMBL/GenBank/DDBJ databases">
        <title>Complete and WGS of Bordetella genogroups.</title>
        <authorList>
            <person name="Spilker T."/>
            <person name="LiPuma J."/>
        </authorList>
    </citation>
    <scope>NUCLEOTIDE SEQUENCE [LARGE SCALE GENOMIC DNA]</scope>
    <source>
        <strain evidence="2 3">AU17610</strain>
    </source>
</reference>
<dbReference type="PANTHER" id="PTHR42815:SF2">
    <property type="entry name" value="FAD-BINDING, PUTATIVE (AFU_ORTHOLOGUE AFUA_6G07600)-RELATED"/>
    <property type="match status" value="1"/>
</dbReference>